<dbReference type="PANTHER" id="PTHR10037:SF62">
    <property type="entry name" value="SODIUM CHANNEL PROTEIN 60E"/>
    <property type="match status" value="1"/>
</dbReference>
<dbReference type="PANTHER" id="PTHR10037">
    <property type="entry name" value="VOLTAGE-GATED CATION CHANNEL CALCIUM AND SODIUM"/>
    <property type="match status" value="1"/>
</dbReference>
<organism evidence="8 9">
    <name type="scientific">Effrenium voratum</name>
    <dbReference type="NCBI Taxonomy" id="2562239"/>
    <lineage>
        <taxon>Eukaryota</taxon>
        <taxon>Sar</taxon>
        <taxon>Alveolata</taxon>
        <taxon>Dinophyceae</taxon>
        <taxon>Suessiales</taxon>
        <taxon>Symbiodiniaceae</taxon>
        <taxon>Effrenium</taxon>
    </lineage>
</organism>
<protein>
    <recommendedName>
        <fullName evidence="7">Ion transport domain-containing protein</fullName>
    </recommendedName>
</protein>
<gene>
    <name evidence="8" type="ORF">EVOR1521_LOCUS26682</name>
</gene>
<feature type="transmembrane region" description="Helical" evidence="6">
    <location>
        <begin position="341"/>
        <end position="362"/>
    </location>
</feature>
<accession>A0AA36JDF5</accession>
<feature type="transmembrane region" description="Helical" evidence="6">
    <location>
        <begin position="383"/>
        <end position="401"/>
    </location>
</feature>
<dbReference type="Pfam" id="PF00520">
    <property type="entry name" value="Ion_trans"/>
    <property type="match status" value="1"/>
</dbReference>
<dbReference type="InterPro" id="IPR005821">
    <property type="entry name" value="Ion_trans_dom"/>
</dbReference>
<evidence type="ECO:0000256" key="1">
    <source>
        <dbReference type="ARBA" id="ARBA00004141"/>
    </source>
</evidence>
<keyword evidence="9" id="KW-1185">Reference proteome</keyword>
<reference evidence="8" key="1">
    <citation type="submission" date="2023-08" db="EMBL/GenBank/DDBJ databases">
        <authorList>
            <person name="Chen Y."/>
            <person name="Shah S."/>
            <person name="Dougan E. K."/>
            <person name="Thang M."/>
            <person name="Chan C."/>
        </authorList>
    </citation>
    <scope>NUCLEOTIDE SEQUENCE</scope>
</reference>
<dbReference type="InterPro" id="IPR043203">
    <property type="entry name" value="VGCC_Ca_Na"/>
</dbReference>
<dbReference type="InterPro" id="IPR027359">
    <property type="entry name" value="Volt_channel_dom_sf"/>
</dbReference>
<keyword evidence="4 6" id="KW-0472">Membrane</keyword>
<feature type="transmembrane region" description="Helical" evidence="6">
    <location>
        <begin position="413"/>
        <end position="440"/>
    </location>
</feature>
<dbReference type="Proteomes" id="UP001178507">
    <property type="component" value="Unassembled WGS sequence"/>
</dbReference>
<evidence type="ECO:0000256" key="5">
    <source>
        <dbReference type="SAM" id="MobiDB-lite"/>
    </source>
</evidence>
<keyword evidence="3 6" id="KW-1133">Transmembrane helix</keyword>
<feature type="compositionally biased region" description="Basic and acidic residues" evidence="5">
    <location>
        <begin position="85"/>
        <end position="104"/>
    </location>
</feature>
<name>A0AA36JDF5_9DINO</name>
<evidence type="ECO:0000256" key="4">
    <source>
        <dbReference type="ARBA" id="ARBA00023136"/>
    </source>
</evidence>
<evidence type="ECO:0000256" key="6">
    <source>
        <dbReference type="SAM" id="Phobius"/>
    </source>
</evidence>
<feature type="region of interest" description="Disordered" evidence="5">
    <location>
        <begin position="75"/>
        <end position="109"/>
    </location>
</feature>
<dbReference type="Gene3D" id="1.10.287.70">
    <property type="match status" value="1"/>
</dbReference>
<feature type="transmembrane region" description="Helical" evidence="6">
    <location>
        <begin position="235"/>
        <end position="254"/>
    </location>
</feature>
<evidence type="ECO:0000256" key="3">
    <source>
        <dbReference type="ARBA" id="ARBA00022989"/>
    </source>
</evidence>
<dbReference type="GO" id="GO:0001518">
    <property type="term" value="C:voltage-gated sodium channel complex"/>
    <property type="evidence" value="ECO:0007669"/>
    <property type="project" value="TreeGrafter"/>
</dbReference>
<feature type="domain" description="Ion transport" evidence="7">
    <location>
        <begin position="197"/>
        <end position="439"/>
    </location>
</feature>
<dbReference type="AlphaFoldDB" id="A0AA36JDF5"/>
<dbReference type="GO" id="GO:0005248">
    <property type="term" value="F:voltage-gated sodium channel activity"/>
    <property type="evidence" value="ECO:0007669"/>
    <property type="project" value="TreeGrafter"/>
</dbReference>
<dbReference type="EMBL" id="CAUJNA010003527">
    <property type="protein sequence ID" value="CAJ1404170.1"/>
    <property type="molecule type" value="Genomic_DNA"/>
</dbReference>
<comment type="subcellular location">
    <subcellularLocation>
        <location evidence="1">Membrane</location>
        <topology evidence="1">Multi-pass membrane protein</topology>
    </subcellularLocation>
</comment>
<evidence type="ECO:0000259" key="7">
    <source>
        <dbReference type="Pfam" id="PF00520"/>
    </source>
</evidence>
<evidence type="ECO:0000313" key="8">
    <source>
        <dbReference type="EMBL" id="CAJ1404170.1"/>
    </source>
</evidence>
<comment type="caution">
    <text evidence="8">The sequence shown here is derived from an EMBL/GenBank/DDBJ whole genome shotgun (WGS) entry which is preliminary data.</text>
</comment>
<sequence>MEDVLGVLKQCQGAHEDLLSKAFHEEAMLLKLKAELQRLQAVQVAQVNSKATSDPDCLDVDDSVSGDASKLPTFLPRFDGKKKKDSKDGSKSEAKSEVTEDKGQESLSSKAWKQENGDMHHHHYSINGIDGKERPMLRNTLAALIRTHFTSGRHRSCCAGHVSRCFVWLLMSWEKCLALEEPQRHGRLHRLVQSTGFGMVSGAVILLNALFIFYTTDLEMKNIDSPFSMEASVKVAEVLLASFYVVELFLKLLVHRFFFFWNGEMCWNWFDFILVVFSIFENLLNFLVFNDASTESASSGVNLAFLRLVRLCRIVKILRVFRTLKFFSELRLMLDCVLGSLMNVMWCVIMLVFVMYVFALLLQQGIVAHLTEVRNTDADVSQMMTYFGSVFTTMVTLFQASTSGVDWNEPYQALTYTGLVLPSAFLAYVAFVFISVWNIVTSIFVEKALKLALPDADMVIVEHQLQDAQDWKMLTKLFKSKTRAEGMERLGLSEFRTLVETYEFRSYLQSRGIDIKNAETFFRMLVELQGETTIDATTFANACVRMKGAATSIDLQTVMFTTHLMNREQRQSFELLSHRLARIETFFNPQMSTSANIEPIIDTHNVQVEMTAPRISSIIEPPSFQVVETALPIANETRVRL</sequence>
<feature type="transmembrane region" description="Helical" evidence="6">
    <location>
        <begin position="266"/>
        <end position="289"/>
    </location>
</feature>
<evidence type="ECO:0000256" key="2">
    <source>
        <dbReference type="ARBA" id="ARBA00022692"/>
    </source>
</evidence>
<feature type="transmembrane region" description="Helical" evidence="6">
    <location>
        <begin position="191"/>
        <end position="215"/>
    </location>
</feature>
<evidence type="ECO:0000313" key="9">
    <source>
        <dbReference type="Proteomes" id="UP001178507"/>
    </source>
</evidence>
<proteinExistence type="predicted"/>
<dbReference type="SUPFAM" id="SSF81324">
    <property type="entry name" value="Voltage-gated potassium channels"/>
    <property type="match status" value="1"/>
</dbReference>
<dbReference type="Gene3D" id="1.20.120.350">
    <property type="entry name" value="Voltage-gated potassium channels. Chain C"/>
    <property type="match status" value="1"/>
</dbReference>
<keyword evidence="2 6" id="KW-0812">Transmembrane</keyword>